<gene>
    <name evidence="4" type="ORF">B0I24_103233</name>
</gene>
<dbReference type="PRINTS" id="PR00081">
    <property type="entry name" value="GDHRDH"/>
</dbReference>
<dbReference type="CDD" id="cd05233">
    <property type="entry name" value="SDR_c"/>
    <property type="match status" value="1"/>
</dbReference>
<dbReference type="Gene3D" id="3.40.50.720">
    <property type="entry name" value="NAD(P)-binding Rossmann-like Domain"/>
    <property type="match status" value="1"/>
</dbReference>
<dbReference type="GO" id="GO:0016020">
    <property type="term" value="C:membrane"/>
    <property type="evidence" value="ECO:0007669"/>
    <property type="project" value="TreeGrafter"/>
</dbReference>
<dbReference type="PANTHER" id="PTHR44196">
    <property type="entry name" value="DEHYDROGENASE/REDUCTASE SDR FAMILY MEMBER 7B"/>
    <property type="match status" value="1"/>
</dbReference>
<dbReference type="Pfam" id="PF00106">
    <property type="entry name" value="adh_short"/>
    <property type="match status" value="1"/>
</dbReference>
<evidence type="ECO:0000313" key="5">
    <source>
        <dbReference type="Proteomes" id="UP000249203"/>
    </source>
</evidence>
<reference evidence="4 5" key="1">
    <citation type="submission" date="2018-06" db="EMBL/GenBank/DDBJ databases">
        <title>Genomic Encyclopedia of Type Strains, Phase III (KMG-III): the genomes of soil and plant-associated and newly described type strains.</title>
        <authorList>
            <person name="Whitman W."/>
        </authorList>
    </citation>
    <scope>NUCLEOTIDE SEQUENCE [LARGE SCALE GENOMIC DNA]</scope>
    <source>
        <strain evidence="4 5">CGMCC 1.15366</strain>
    </source>
</reference>
<sequence>MSIQSLRVFITGGASGLGHALAKACLARGARVCIADISEPAEPLDGVLYLPCDVTELAQLEAACDTLSQRWGGVDWVFNNAGVAQVGPIETVSMDDWHWIIQINLLGVVRGCKAFTPMLKRQGHGHIINVASMAGLLDVANMSSYNATKAAVVSLSETLHNELAPHGVGVSVVCPSFFRTNLGQAMRSTIPNMDKSLDKLMQKSPLNADDVAALVLRAVDRKQFYILPHAPARRLWLAKRLLPRNWYVRLVRKGGKPGGIKKASR</sequence>
<dbReference type="PROSITE" id="PS00061">
    <property type="entry name" value="ADH_SHORT"/>
    <property type="match status" value="1"/>
</dbReference>
<accession>A0A327X2X3</accession>
<evidence type="ECO:0000256" key="2">
    <source>
        <dbReference type="ARBA" id="ARBA00023002"/>
    </source>
</evidence>
<organism evidence="4 5">
    <name type="scientific">Aliidiomarina maris</name>
    <dbReference type="NCBI Taxonomy" id="531312"/>
    <lineage>
        <taxon>Bacteria</taxon>
        <taxon>Pseudomonadati</taxon>
        <taxon>Pseudomonadota</taxon>
        <taxon>Gammaproteobacteria</taxon>
        <taxon>Alteromonadales</taxon>
        <taxon>Idiomarinaceae</taxon>
        <taxon>Aliidiomarina</taxon>
    </lineage>
</organism>
<evidence type="ECO:0000256" key="1">
    <source>
        <dbReference type="ARBA" id="ARBA00006484"/>
    </source>
</evidence>
<protein>
    <submittedName>
        <fullName evidence="4">Short-subunit dehydrogenase</fullName>
    </submittedName>
</protein>
<dbReference type="AlphaFoldDB" id="A0A327X2X3"/>
<dbReference type="InterPro" id="IPR036291">
    <property type="entry name" value="NAD(P)-bd_dom_sf"/>
</dbReference>
<dbReference type="EMBL" id="QLMD01000003">
    <property type="protein sequence ID" value="RAJ99233.1"/>
    <property type="molecule type" value="Genomic_DNA"/>
</dbReference>
<dbReference type="InterPro" id="IPR002347">
    <property type="entry name" value="SDR_fam"/>
</dbReference>
<dbReference type="RefSeq" id="WP_198679876.1">
    <property type="nucleotide sequence ID" value="NZ_PIPK01000002.1"/>
</dbReference>
<comment type="similarity">
    <text evidence="1 3">Belongs to the short-chain dehydrogenases/reductases (SDR) family.</text>
</comment>
<dbReference type="FunFam" id="3.40.50.720:FF:000084">
    <property type="entry name" value="Short-chain dehydrogenase reductase"/>
    <property type="match status" value="1"/>
</dbReference>
<dbReference type="PANTHER" id="PTHR44196:SF1">
    <property type="entry name" value="DEHYDROGENASE_REDUCTASE SDR FAMILY MEMBER 7B"/>
    <property type="match status" value="1"/>
</dbReference>
<comment type="caution">
    <text evidence="4">The sequence shown here is derived from an EMBL/GenBank/DDBJ whole genome shotgun (WGS) entry which is preliminary data.</text>
</comment>
<dbReference type="InterPro" id="IPR020904">
    <property type="entry name" value="Sc_DH/Rdtase_CS"/>
</dbReference>
<dbReference type="Proteomes" id="UP000249203">
    <property type="component" value="Unassembled WGS sequence"/>
</dbReference>
<dbReference type="PRINTS" id="PR00080">
    <property type="entry name" value="SDRFAMILY"/>
</dbReference>
<dbReference type="GO" id="GO:0016491">
    <property type="term" value="F:oxidoreductase activity"/>
    <property type="evidence" value="ECO:0007669"/>
    <property type="project" value="UniProtKB-KW"/>
</dbReference>
<proteinExistence type="inferred from homology"/>
<dbReference type="SUPFAM" id="SSF51735">
    <property type="entry name" value="NAD(P)-binding Rossmann-fold domains"/>
    <property type="match status" value="1"/>
</dbReference>
<evidence type="ECO:0000313" key="4">
    <source>
        <dbReference type="EMBL" id="RAJ99233.1"/>
    </source>
</evidence>
<name>A0A327X2X3_9GAMM</name>
<keyword evidence="2" id="KW-0560">Oxidoreductase</keyword>
<dbReference type="NCBIfam" id="NF004196">
    <property type="entry name" value="PRK05650.1"/>
    <property type="match status" value="1"/>
</dbReference>
<evidence type="ECO:0000256" key="3">
    <source>
        <dbReference type="RuleBase" id="RU000363"/>
    </source>
</evidence>